<dbReference type="InterPro" id="IPR000537">
    <property type="entry name" value="UbiA_prenyltransferase"/>
</dbReference>
<dbReference type="EMBL" id="RPFW01000003">
    <property type="protein sequence ID" value="TVZ04063.1"/>
    <property type="molecule type" value="Genomic_DNA"/>
</dbReference>
<evidence type="ECO:0000256" key="5">
    <source>
        <dbReference type="SAM" id="Phobius"/>
    </source>
</evidence>
<evidence type="ECO:0000256" key="1">
    <source>
        <dbReference type="ARBA" id="ARBA00004141"/>
    </source>
</evidence>
<dbReference type="AlphaFoldDB" id="A0A6P2C3H2"/>
<feature type="transmembrane region" description="Helical" evidence="5">
    <location>
        <begin position="298"/>
        <end position="317"/>
    </location>
</feature>
<dbReference type="RefSeq" id="WP_145853933.1">
    <property type="nucleotide sequence ID" value="NZ_RPFW01000003.1"/>
</dbReference>
<feature type="transmembrane region" description="Helical" evidence="5">
    <location>
        <begin position="66"/>
        <end position="87"/>
    </location>
</feature>
<feature type="transmembrane region" description="Helical" evidence="5">
    <location>
        <begin position="139"/>
        <end position="156"/>
    </location>
</feature>
<feature type="transmembrane region" description="Helical" evidence="5">
    <location>
        <begin position="188"/>
        <end position="206"/>
    </location>
</feature>
<dbReference type="GO" id="GO:0016757">
    <property type="term" value="F:glycosyltransferase activity"/>
    <property type="evidence" value="ECO:0007669"/>
    <property type="project" value="UniProtKB-KW"/>
</dbReference>
<evidence type="ECO:0000256" key="2">
    <source>
        <dbReference type="ARBA" id="ARBA00022692"/>
    </source>
</evidence>
<proteinExistence type="predicted"/>
<keyword evidence="6" id="KW-0328">Glycosyltransferase</keyword>
<name>A0A6P2C3H2_9ACTN</name>
<keyword evidence="7" id="KW-1185">Reference proteome</keyword>
<feature type="transmembrane region" description="Helical" evidence="5">
    <location>
        <begin position="266"/>
        <end position="286"/>
    </location>
</feature>
<dbReference type="InterPro" id="IPR050475">
    <property type="entry name" value="Prenyltransferase_related"/>
</dbReference>
<protein>
    <submittedName>
        <fullName evidence="6">Decaprenyl-phosphate phosphoribosyltransferase</fullName>
        <ecNumber evidence="6">2.4.2.45</ecNumber>
    </submittedName>
</protein>
<dbReference type="Proteomes" id="UP000460272">
    <property type="component" value="Unassembled WGS sequence"/>
</dbReference>
<dbReference type="Pfam" id="PF01040">
    <property type="entry name" value="UbiA"/>
    <property type="match status" value="1"/>
</dbReference>
<dbReference type="GO" id="GO:0016765">
    <property type="term" value="F:transferase activity, transferring alkyl or aryl (other than methyl) groups"/>
    <property type="evidence" value="ECO:0007669"/>
    <property type="project" value="InterPro"/>
</dbReference>
<feature type="transmembrane region" description="Helical" evidence="5">
    <location>
        <begin position="107"/>
        <end position="133"/>
    </location>
</feature>
<dbReference type="OrthoDB" id="9803632at2"/>
<reference evidence="6 7" key="1">
    <citation type="submission" date="2018-11" db="EMBL/GenBank/DDBJ databases">
        <title>Trebonia kvetii gen.nov., sp.nov., a novel acidophilic actinobacterium, and proposal of the new actinobacterial family Treboniaceae fam. nov.</title>
        <authorList>
            <person name="Rapoport D."/>
            <person name="Sagova-Mareckova M."/>
            <person name="Sedlacek I."/>
            <person name="Provaznik J."/>
            <person name="Kralova S."/>
            <person name="Pavlinic D."/>
            <person name="Benes V."/>
            <person name="Kopecky J."/>
        </authorList>
    </citation>
    <scope>NUCLEOTIDE SEQUENCE [LARGE SCALE GENOMIC DNA]</scope>
    <source>
        <strain evidence="6 7">15Tr583</strain>
    </source>
</reference>
<dbReference type="Gene3D" id="1.10.357.140">
    <property type="entry name" value="UbiA prenyltransferase"/>
    <property type="match status" value="1"/>
</dbReference>
<keyword evidence="2 5" id="KW-0812">Transmembrane</keyword>
<dbReference type="InterPro" id="IPR044878">
    <property type="entry name" value="UbiA_sf"/>
</dbReference>
<dbReference type="NCBIfam" id="NF008978">
    <property type="entry name" value="PRK12324.1-4"/>
    <property type="match status" value="1"/>
</dbReference>
<dbReference type="PANTHER" id="PTHR42723:SF1">
    <property type="entry name" value="CHLOROPHYLL SYNTHASE, CHLOROPLASTIC"/>
    <property type="match status" value="1"/>
</dbReference>
<comment type="subcellular location">
    <subcellularLocation>
        <location evidence="1">Membrane</location>
        <topology evidence="1">Multi-pass membrane protein</topology>
    </subcellularLocation>
</comment>
<evidence type="ECO:0000313" key="7">
    <source>
        <dbReference type="Proteomes" id="UP000460272"/>
    </source>
</evidence>
<comment type="caution">
    <text evidence="6">The sequence shown here is derived from an EMBL/GenBank/DDBJ whole genome shotgun (WGS) entry which is preliminary data.</text>
</comment>
<organism evidence="6 7">
    <name type="scientific">Trebonia kvetii</name>
    <dbReference type="NCBI Taxonomy" id="2480626"/>
    <lineage>
        <taxon>Bacteria</taxon>
        <taxon>Bacillati</taxon>
        <taxon>Actinomycetota</taxon>
        <taxon>Actinomycetes</taxon>
        <taxon>Streptosporangiales</taxon>
        <taxon>Treboniaceae</taxon>
        <taxon>Trebonia</taxon>
    </lineage>
</organism>
<keyword evidence="6" id="KW-0808">Transferase</keyword>
<sequence length="318" mass="34270">MTNNTLTSGEDTEGPQAPVPAVAVAGLSPARWVRAAVRTTRPRQWPKNLLVFAAPLAAANLGRNNGFGYALLAMFAFGCASAAVYFVNDVADVERDRRHPVKRNRPIASGALPEQHAMVLAVLAAVFAVGAGVVIREPLLVVTVSAYLCLSFLYSFKLKHIPFVEMLIVASGFLLRVLGGAAATHVVLSIWFLLVCSLGALGVAVAKRYTELTSLGDEAVKHRPVMRNYRPDILRIAQVLIGVGMLATYLMWALSGKHGARPWQVASVLPLAAAVVRFGVLTARRTVRPVEDLITRDAVMLCCEVAWLILFCVGLYVA</sequence>
<feature type="transmembrane region" description="Helical" evidence="5">
    <location>
        <begin position="233"/>
        <end position="254"/>
    </location>
</feature>
<dbReference type="CDD" id="cd13963">
    <property type="entry name" value="PT_UbiA_2"/>
    <property type="match status" value="1"/>
</dbReference>
<dbReference type="PANTHER" id="PTHR42723">
    <property type="entry name" value="CHLOROPHYLL SYNTHASE"/>
    <property type="match status" value="1"/>
</dbReference>
<dbReference type="GO" id="GO:0016020">
    <property type="term" value="C:membrane"/>
    <property type="evidence" value="ECO:0007669"/>
    <property type="project" value="UniProtKB-SubCell"/>
</dbReference>
<accession>A0A6P2C3H2</accession>
<dbReference type="EC" id="2.4.2.45" evidence="6"/>
<evidence type="ECO:0000313" key="6">
    <source>
        <dbReference type="EMBL" id="TVZ04063.1"/>
    </source>
</evidence>
<evidence type="ECO:0000256" key="4">
    <source>
        <dbReference type="ARBA" id="ARBA00023136"/>
    </source>
</evidence>
<evidence type="ECO:0000256" key="3">
    <source>
        <dbReference type="ARBA" id="ARBA00022989"/>
    </source>
</evidence>
<keyword evidence="4 5" id="KW-0472">Membrane</keyword>
<feature type="transmembrane region" description="Helical" evidence="5">
    <location>
        <begin position="163"/>
        <end position="182"/>
    </location>
</feature>
<gene>
    <name evidence="6" type="ORF">EAS64_16730</name>
</gene>
<keyword evidence="3 5" id="KW-1133">Transmembrane helix</keyword>